<reference evidence="3 4" key="1">
    <citation type="journal article" date="2017" name="Antonie Van Leeuwenhoek">
        <title>Rhizobium rhizosphaerae sp. nov., a novel species isolated from rice rhizosphere.</title>
        <authorList>
            <person name="Zhao J.J."/>
            <person name="Zhang J."/>
            <person name="Zhang R.J."/>
            <person name="Zhang C.W."/>
            <person name="Yin H.Q."/>
            <person name="Zhang X.X."/>
        </authorList>
    </citation>
    <scope>NUCLEOTIDE SEQUENCE [LARGE SCALE GENOMIC DNA]</scope>
    <source>
        <strain evidence="3 4">BSs20135</strain>
    </source>
</reference>
<dbReference type="SUPFAM" id="SSF141072">
    <property type="entry name" value="CalX-like"/>
    <property type="match status" value="1"/>
</dbReference>
<evidence type="ECO:0000256" key="1">
    <source>
        <dbReference type="SAM" id="SignalP"/>
    </source>
</evidence>
<dbReference type="InterPro" id="IPR015919">
    <property type="entry name" value="Cadherin-like_sf"/>
</dbReference>
<dbReference type="InterPro" id="IPR053784">
    <property type="entry name" value="Choice_anch_U_dom"/>
</dbReference>
<comment type="caution">
    <text evidence="3">The sequence shown here is derived from an EMBL/GenBank/DDBJ whole genome shotgun (WGS) entry which is preliminary data.</text>
</comment>
<accession>K6YVM8</accession>
<feature type="signal peptide" evidence="1">
    <location>
        <begin position="1"/>
        <end position="38"/>
    </location>
</feature>
<dbReference type="SUPFAM" id="SSF56925">
    <property type="entry name" value="OMPA-like"/>
    <property type="match status" value="1"/>
</dbReference>
<evidence type="ECO:0000259" key="2">
    <source>
        <dbReference type="SMART" id="SM00736"/>
    </source>
</evidence>
<dbReference type="Proteomes" id="UP000006327">
    <property type="component" value="Unassembled WGS sequence"/>
</dbReference>
<dbReference type="EMBL" id="BAEO01000070">
    <property type="protein sequence ID" value="GAC22237.1"/>
    <property type="molecule type" value="Genomic_DNA"/>
</dbReference>
<feature type="domain" description="Dystroglycan-type cadherin-like" evidence="2">
    <location>
        <begin position="1108"/>
        <end position="1201"/>
    </location>
</feature>
<evidence type="ECO:0000313" key="4">
    <source>
        <dbReference type="Proteomes" id="UP000006327"/>
    </source>
</evidence>
<dbReference type="SMART" id="SM00736">
    <property type="entry name" value="CADG"/>
    <property type="match status" value="2"/>
</dbReference>
<dbReference type="Pfam" id="PF17963">
    <property type="entry name" value="Big_9"/>
    <property type="match status" value="3"/>
</dbReference>
<protein>
    <recommendedName>
        <fullName evidence="2">Dystroglycan-type cadherin-like domain-containing protein</fullName>
    </recommendedName>
</protein>
<dbReference type="InterPro" id="IPR038081">
    <property type="entry name" value="CalX-like_sf"/>
</dbReference>
<dbReference type="GO" id="GO:0016020">
    <property type="term" value="C:membrane"/>
    <property type="evidence" value="ECO:0007669"/>
    <property type="project" value="InterPro"/>
</dbReference>
<keyword evidence="4" id="KW-1185">Reference proteome</keyword>
<dbReference type="Gene3D" id="2.60.40.2810">
    <property type="match status" value="2"/>
</dbReference>
<sequence length="2299" mass="240235">MKNKMSGVSVLCQILPRGRALFAASLLLLSLTAATANGAINSAPQIVTGDKWQSVGAAGFSLGSAEFTDIAFDSNDVPYVAYEDAGNDYKTTVKKFDGSAWMDVGGAGFSAGIAYNTNIAFNSHDVPYVVYKDGGNSSKATVMKLDGGTWVDVGTAGFSLGVANNTHIAFDSNDVPYVVYRDYGNDSKATVKMFDGSDWQSVGTAGFSAGAANDTDIAFDSNDVPYVVYGDGGNSSKSTVMKFDGGSWVDVGAAGFSADFTRYTNIAFDSNNVPYVVYQDGGNDTKSTVMTFDGSTWENVGTAGFSVGRALFADIAINSNDVPYVVFRDVGNANNAVVKTFNGSTWVDVGTAGFSAGTASYTSIAFDSNDVSYVVYKDDSNSDKATVMKFDDIVFTGFDLTLNEDITTPVSFFTGYQVSDEEGQDVTLTVSLANTAQGQLSCGSVVTGCSVTGGTLTLTGTVAEVNTALTSLTFLPAANVSGTVNLTVALSDSGGASMSPVSTNITVTNVDNDAPTLDINSGLTLDEGSTKAITASVLSSNDPDDTPNGLTYTISTLPAYGTLFVDVNTNAQLDDTEALAVSGTFTQQTIIDGQLYYQHGGASTSVSDSFVFAVADGGEDSAAGVSNQTFTLNMTPVNDAPQIVGKKWQRVGAAGFSAGVADFTDIAFDSNDVPYVVYKDDGNHNKATVKKFDDGTWGDVGTAGFSTGIANYIQIAFGSNDVPYVVYQDGSNGDKTTAMMFDGSTWVIVGTAGFSAGMVGRTDIALDSSDVPYVVYRDEGNNNKATVMKFDGSTWVDVGAVGFSAGTASYPHIAFDSTNVPYVVYKDGSIGTKATVKKFDGSTWVDVGTAGFSAGTVNFTGIAFDSNDLPYVVYGDGGNGTTVKTFDGSAWVDVGMAGFSAGTVNYTDIAFDSNDVPYVVYQDSGNGYRVTVKKFDGSTWVDVGMAGFSTNTVGYTHIAIGNSDVPYVVYKDGGNSFKTTVMKFDVGDFAGTITISKDAGVAVAIMDGYRIDDEETDDVTLSISLADAAYGTLSCGLVTGCEVANGTLTLSGTLSAVNAALGSLTFMPAAGLSADVNLTASVTEFADTGPVIVVPPVVVVPPVTNTAPVISGAPATAVAQGSAYRFTPSVSDADGDTVTFSISGQPSWMLFDTATGTLTGTPGNADVGITSNIVITVKDSANATASLRVFSIRVSNTNDAPVISGTPATTVAEGSPYSFTPSVSDADGDTVTFSIGGQPSWMLFDTATGRLSGTPQQDDVELSSHIIITVNDKSGADNATAKLSFSVAVSNVNQAPKAVADSAEFKLNDSNTYTLDVLSNDSDLDNDSLSISGANSSIGTVKAEGVNLTLTTQAGFIGQVQLRYTITDGHNTFADTTVDVLIKGDLSVTAPVITVPDDMEVNATGLYTKVDLGVATAVNSQGQSVPISLVDGQPLFRPGNNIAYWQAIDPNTGLTTIASQQVVVHPIISLGKDQVVVEGKAASIDVILNGKAPRYPVIVTLNISGSVDESDYVIDNQQVTIESGTQARVMIDIIQDDLIEGSETLTVSLDEGNLSSRSSQVMTIVEMNVAPVISLSSVQNSQARQVVTPSGGLVIISASLVDANEDVMSTQWVYDAALNIRETDAHTVELDPSALPAGIYSIGVTATDEGEGHLSTTQTLYLEVLDTLLELSDVDSDGDGIPDNAEGYGDSDQDGIPDFQDTIAECNVMPEQVLNQNAFLVEGEPGICLRKGNTLAAGETGGLQLTDKDIETSVGKDAEAVIVGGIFDYIASGLPQAGQNYQIVLPQIRPIPSGAIYRKYSKNAGWGTFIEDANNYLRSAAGEPGYCPPPASSAQWSEGLTESHWCVQLTIEDGGPNDNDGIANSTIVDPGGVAVLLTDNSVPVAQGDIARVKRNETIIIDVLENDSDADGDNLTIGVVTATFGNVTITAENQLAYQSKADFIGQDKVIYSVSDGNGGTDSSTVSMTVYANDAPIAQNDSANTNDRTSIIIDVLANDSDVDGDDLTIVSASVDEGSVIINQDNTLTYKPSSGFSGSTTIDYNVDDGQGGQASATVTVDIKAYQSVTVKNKSKGGSISLMIIGLMGLVLYRQRRRLLISKKGMIHSAAAVTAAVSMSLAAAETQWFMAGNIGHSQVKGAFTLPANTEINSQTRDDSGTSYSIGGGLRYVDISFILSYEHLGEAAASYTGEVLNAQQYHQILANTGPKLVEGISLQSQYSLWQHQDFSASVGMGLLHWKLDFRSELNGSVAVTSDSDTNLFYTLQMGYQLADNIQMTVKATRYNLSVNNVNNLALGLIYQF</sequence>
<dbReference type="InterPro" id="IPR013783">
    <property type="entry name" value="Ig-like_fold"/>
</dbReference>
<feature type="chain" id="PRO_5003897636" description="Dystroglycan-type cadherin-like domain-containing protein" evidence="1">
    <location>
        <begin position="39"/>
        <end position="2299"/>
    </location>
</feature>
<dbReference type="SUPFAM" id="SSF50939">
    <property type="entry name" value="Sialidases"/>
    <property type="match status" value="1"/>
</dbReference>
<dbReference type="NCBIfam" id="NF012211">
    <property type="entry name" value="tand_rpt_95"/>
    <property type="match status" value="3"/>
</dbReference>
<dbReference type="InterPro" id="IPR006644">
    <property type="entry name" value="Cadg"/>
</dbReference>
<organism evidence="3 4">
    <name type="scientific">Paraglaciecola arctica BSs20135</name>
    <dbReference type="NCBI Taxonomy" id="493475"/>
    <lineage>
        <taxon>Bacteria</taxon>
        <taxon>Pseudomonadati</taxon>
        <taxon>Pseudomonadota</taxon>
        <taxon>Gammaproteobacteria</taxon>
        <taxon>Alteromonadales</taxon>
        <taxon>Alteromonadaceae</taxon>
        <taxon>Paraglaciecola</taxon>
    </lineage>
</organism>
<keyword evidence="1" id="KW-0732">Signal</keyword>
<proteinExistence type="predicted"/>
<dbReference type="Pfam" id="PF05345">
    <property type="entry name" value="He_PIG"/>
    <property type="match status" value="2"/>
</dbReference>
<dbReference type="PANTHER" id="PTHR34720">
    <property type="entry name" value="MICROCYSTIN DEPENDENT PROTEIN"/>
    <property type="match status" value="1"/>
</dbReference>
<name>K6YVM8_9ALTE</name>
<dbReference type="PANTHER" id="PTHR34720:SF9">
    <property type="entry name" value="BLR4714 PROTEIN"/>
    <property type="match status" value="1"/>
</dbReference>
<evidence type="ECO:0000313" key="3">
    <source>
        <dbReference type="EMBL" id="GAC22237.1"/>
    </source>
</evidence>
<dbReference type="NCBIfam" id="NF041766">
    <property type="entry name" value="choice_anch_U"/>
    <property type="match status" value="1"/>
</dbReference>
<dbReference type="eggNOG" id="COG3637">
    <property type="taxonomic scope" value="Bacteria"/>
</dbReference>
<dbReference type="eggNOG" id="COG2247">
    <property type="taxonomic scope" value="Bacteria"/>
</dbReference>
<dbReference type="Gene3D" id="2.60.40.2030">
    <property type="match status" value="1"/>
</dbReference>
<dbReference type="InterPro" id="IPR036278">
    <property type="entry name" value="Sialidase_sf"/>
</dbReference>
<gene>
    <name evidence="3" type="ORF">GARC_5302</name>
</gene>
<dbReference type="Pfam" id="PF16184">
    <property type="entry name" value="Cadherin_3"/>
    <property type="match status" value="1"/>
</dbReference>
<dbReference type="GO" id="GO:0005509">
    <property type="term" value="F:calcium ion binding"/>
    <property type="evidence" value="ECO:0007669"/>
    <property type="project" value="InterPro"/>
</dbReference>
<dbReference type="SUPFAM" id="SSF89372">
    <property type="entry name" value="Fucose-specific lectin"/>
    <property type="match status" value="2"/>
</dbReference>
<dbReference type="STRING" id="493475.GARC_5302"/>
<feature type="domain" description="Dystroglycan-type cadherin-like" evidence="2">
    <location>
        <begin position="1202"/>
        <end position="1296"/>
    </location>
</feature>
<dbReference type="OrthoDB" id="5242130at2"/>
<dbReference type="PROSITE" id="PS51854">
    <property type="entry name" value="CSPG"/>
    <property type="match status" value="1"/>
</dbReference>
<dbReference type="InterPro" id="IPR039005">
    <property type="entry name" value="CSPG_rpt"/>
</dbReference>
<dbReference type="SUPFAM" id="SSF49313">
    <property type="entry name" value="Cadherin-like"/>
    <property type="match status" value="2"/>
</dbReference>
<dbReference type="RefSeq" id="WP_007625915.1">
    <property type="nucleotide sequence ID" value="NZ_BAEO01000070.1"/>
</dbReference>
<dbReference type="InterPro" id="IPR011250">
    <property type="entry name" value="OMP/PagP_B-barrel"/>
</dbReference>
<dbReference type="eggNOG" id="COG3210">
    <property type="taxonomic scope" value="Bacteria"/>
</dbReference>
<dbReference type="Gene3D" id="2.60.40.10">
    <property type="entry name" value="Immunoglobulins"/>
    <property type="match status" value="2"/>
</dbReference>